<dbReference type="InterPro" id="IPR013821">
    <property type="entry name" value="K_chnl_volt-dep_KCNQ_C"/>
</dbReference>
<keyword evidence="6 12" id="KW-1133">Transmembrane helix</keyword>
<feature type="transmembrane region" description="Helical" evidence="12">
    <location>
        <begin position="506"/>
        <end position="532"/>
    </location>
</feature>
<feature type="region of interest" description="Disordered" evidence="11">
    <location>
        <begin position="212"/>
        <end position="249"/>
    </location>
</feature>
<keyword evidence="5" id="KW-0630">Potassium</keyword>
<dbReference type="RefSeq" id="XP_062708904.1">
    <property type="nucleotide sequence ID" value="XM_062852920.1"/>
</dbReference>
<feature type="compositionally biased region" description="Low complexity" evidence="11">
    <location>
        <begin position="69"/>
        <end position="80"/>
    </location>
</feature>
<organism evidence="15 16">
    <name type="scientific">Aedes albopictus</name>
    <name type="common">Asian tiger mosquito</name>
    <name type="synonym">Stegomyia albopicta</name>
    <dbReference type="NCBI Taxonomy" id="7160"/>
    <lineage>
        <taxon>Eukaryota</taxon>
        <taxon>Metazoa</taxon>
        <taxon>Ecdysozoa</taxon>
        <taxon>Arthropoda</taxon>
        <taxon>Hexapoda</taxon>
        <taxon>Insecta</taxon>
        <taxon>Pterygota</taxon>
        <taxon>Neoptera</taxon>
        <taxon>Endopterygota</taxon>
        <taxon>Diptera</taxon>
        <taxon>Nematocera</taxon>
        <taxon>Culicoidea</taxon>
        <taxon>Culicidae</taxon>
        <taxon>Culicinae</taxon>
        <taxon>Aedini</taxon>
        <taxon>Aedes</taxon>
        <taxon>Stegomyia</taxon>
    </lineage>
</organism>
<keyword evidence="9" id="KW-0407">Ion channel</keyword>
<evidence type="ECO:0000256" key="9">
    <source>
        <dbReference type="ARBA" id="ARBA00023303"/>
    </source>
</evidence>
<evidence type="ECO:0000313" key="16">
    <source>
        <dbReference type="Proteomes" id="UP000069940"/>
    </source>
</evidence>
<comment type="catalytic activity">
    <reaction evidence="10">
        <text>K(+)(in) = K(+)(out)</text>
        <dbReference type="Rhea" id="RHEA:29463"/>
        <dbReference type="ChEBI" id="CHEBI:29103"/>
    </reaction>
</comment>
<evidence type="ECO:0000256" key="12">
    <source>
        <dbReference type="SAM" id="Phobius"/>
    </source>
</evidence>
<evidence type="ECO:0000256" key="5">
    <source>
        <dbReference type="ARBA" id="ARBA00022958"/>
    </source>
</evidence>
<feature type="compositionally biased region" description="Acidic residues" evidence="11">
    <location>
        <begin position="954"/>
        <end position="974"/>
    </location>
</feature>
<dbReference type="Gene3D" id="1.10.287.70">
    <property type="match status" value="1"/>
</dbReference>
<dbReference type="Gene3D" id="6.10.140.1910">
    <property type="match status" value="2"/>
</dbReference>
<sequence length="1099" mass="121746">MTLDKVLQPRRRAPPPLSLVSLGNGAKSESLKITIRPGADESPRNGNNENKLPRSLKPQPSPSGGGASNNCNNKPNQNNNYRHAAASGGEGRLSDVGTASAAVGMEAVPQIKIVIDDTELDRRRADNSNSGQRMAAKETGSGGTGEVVSSPSLLTPSSPPASFWGFGFGNGDPAGNEDSEDEVGFAVEYELDEMIGSTNDDDVYSVLDGDHHHHHHLQRQHHHHHHHLHLQEDELDDDDDDEDDDDYRSACKLSDKNRADRLARPRMSLLGKPLNYNRGSRRDARYRRLQSRVYNFLERPRGFRAIFYHVLVFFMVFTCLALSVFSTIQEYEDQAIAILFVMEIIVVIWFSIEFFLRLWSSGCRSRYQGAVGRLKFLKRPFCIIDIVTIIASIVVLVMGTSGQVFATSALRGLRFFQILRMVRMDRRGGTWKLLGSVVYAHRQELITTLYIGFLGLIFASFLVYLMEKDVKETKFNNFAQALWWGVITLCTVGYGDMVPETWQGKIIASFCALLGISFFALPAGILGSGFALKVQQQQRQKHMIRRRQPAATLIQSLWRCYAADEHSLSEATWKIHQVPLPSPPPSFRGQKIYLLAKRCPSATERRASSSFKHNASFVARLPTIRRHKSQSLHSPGNAKPPGSGSGTSGGGSTRAGRCPRVTDINASSENLDEDEEPRCVQLTNQHKGAIRFIRKMKYFVARRKFKEALKPYDVKDVMEQYAAGHVDLLGRVKNVQTRLDQILGKQGSKSKDVYASKISLASRVVKIERQVDDIETKVDTFIELYMQDRKRLLSLPLHPDTSHSNNPNLPSLPPKGGGAAAVITSVTSSSSGSLKPKPILIDKQFSEPNSPIAKTFEEPIQQKRPPMQRGYSDLGHRIKKRVTLSSIPPQYVGNSSGQSNDRGDVVIVVPNIDSDQLEPVGIEDLASVCIDTEIEIEPGSPKTITESSIIMMDEEDDEDDEEEDIEEEELDIGGEIDSPPWDMYGDLDVEDQDETTENTALLRTAAKTEIIVTPISPVSSAYELNRMDSDDYKRSRLGAGSTANTNGQATTPNNNGSGDRQQQLTAGTSSGGGSSTMDSLKPEMTPQQQPHRSLASEDI</sequence>
<evidence type="ECO:0000256" key="6">
    <source>
        <dbReference type="ARBA" id="ARBA00022989"/>
    </source>
</evidence>
<keyword evidence="2" id="KW-0813">Transport</keyword>
<feature type="region of interest" description="Disordered" evidence="11">
    <location>
        <begin position="122"/>
        <end position="156"/>
    </location>
</feature>
<evidence type="ECO:0000256" key="4">
    <source>
        <dbReference type="ARBA" id="ARBA00022692"/>
    </source>
</evidence>
<feature type="compositionally biased region" description="Acidic residues" evidence="11">
    <location>
        <begin position="233"/>
        <end position="246"/>
    </location>
</feature>
<feature type="transmembrane region" description="Helical" evidence="12">
    <location>
        <begin position="380"/>
        <end position="406"/>
    </location>
</feature>
<feature type="compositionally biased region" description="Polar residues" evidence="11">
    <location>
        <begin position="1041"/>
        <end position="1066"/>
    </location>
</feature>
<keyword evidence="7" id="KW-0406">Ion transport</keyword>
<name>A0ABM1ZE55_AEDAL</name>
<reference evidence="16" key="1">
    <citation type="journal article" date="2015" name="Proc. Natl. Acad. Sci. U.S.A.">
        <title>Genome sequence of the Asian Tiger mosquito, Aedes albopictus, reveals insights into its biology, genetics, and evolution.</title>
        <authorList>
            <person name="Chen X.G."/>
            <person name="Jiang X."/>
            <person name="Gu J."/>
            <person name="Xu M."/>
            <person name="Wu Y."/>
            <person name="Deng Y."/>
            <person name="Zhang C."/>
            <person name="Bonizzoni M."/>
            <person name="Dermauw W."/>
            <person name="Vontas J."/>
            <person name="Armbruster P."/>
            <person name="Huang X."/>
            <person name="Yang Y."/>
            <person name="Zhang H."/>
            <person name="He W."/>
            <person name="Peng H."/>
            <person name="Liu Y."/>
            <person name="Wu K."/>
            <person name="Chen J."/>
            <person name="Lirakis M."/>
            <person name="Topalis P."/>
            <person name="Van Leeuwen T."/>
            <person name="Hall A.B."/>
            <person name="Jiang X."/>
            <person name="Thorpe C."/>
            <person name="Mueller R.L."/>
            <person name="Sun C."/>
            <person name="Waterhouse R.M."/>
            <person name="Yan G."/>
            <person name="Tu Z.J."/>
            <person name="Fang X."/>
            <person name="James A.A."/>
        </authorList>
    </citation>
    <scope>NUCLEOTIDE SEQUENCE [LARGE SCALE GENOMIC DNA]</scope>
    <source>
        <strain evidence="16">Foshan</strain>
    </source>
</reference>
<dbReference type="PANTHER" id="PTHR47735">
    <property type="entry name" value="POTASSIUM VOLTAGE-GATED CHANNEL SUBFAMILY KQT MEMBER 4"/>
    <property type="match status" value="1"/>
</dbReference>
<dbReference type="Pfam" id="PF00520">
    <property type="entry name" value="Ion_trans"/>
    <property type="match status" value="1"/>
</dbReference>
<keyword evidence="3" id="KW-1003">Cell membrane</keyword>
<feature type="region of interest" description="Disordered" evidence="11">
    <location>
        <begin position="797"/>
        <end position="820"/>
    </location>
</feature>
<feature type="transmembrane region" description="Helical" evidence="12">
    <location>
        <begin position="477"/>
        <end position="494"/>
    </location>
</feature>
<evidence type="ECO:0000256" key="11">
    <source>
        <dbReference type="SAM" id="MobiDB-lite"/>
    </source>
</evidence>
<evidence type="ECO:0000313" key="15">
    <source>
        <dbReference type="EnsemblMetazoa" id="AALFPA23_017600.P25752"/>
    </source>
</evidence>
<evidence type="ECO:0000256" key="2">
    <source>
        <dbReference type="ARBA" id="ARBA00022448"/>
    </source>
</evidence>
<feature type="compositionally biased region" description="Low complexity" evidence="11">
    <location>
        <begin position="146"/>
        <end position="156"/>
    </location>
</feature>
<accession>A0ABM1ZE55</accession>
<feature type="compositionally biased region" description="Gly residues" evidence="11">
    <location>
        <begin position="643"/>
        <end position="653"/>
    </location>
</feature>
<evidence type="ECO:0000256" key="8">
    <source>
        <dbReference type="ARBA" id="ARBA00023136"/>
    </source>
</evidence>
<dbReference type="Proteomes" id="UP000069940">
    <property type="component" value="Unassembled WGS sequence"/>
</dbReference>
<feature type="compositionally biased region" description="Basic residues" evidence="11">
    <location>
        <begin position="212"/>
        <end position="228"/>
    </location>
</feature>
<dbReference type="GeneID" id="109622630"/>
<evidence type="ECO:0000256" key="10">
    <source>
        <dbReference type="ARBA" id="ARBA00034430"/>
    </source>
</evidence>
<feature type="transmembrane region" description="Helical" evidence="12">
    <location>
        <begin position="334"/>
        <end position="359"/>
    </location>
</feature>
<feature type="transmembrane region" description="Helical" evidence="12">
    <location>
        <begin position="445"/>
        <end position="465"/>
    </location>
</feature>
<evidence type="ECO:0000256" key="3">
    <source>
        <dbReference type="ARBA" id="ARBA00022475"/>
    </source>
</evidence>
<evidence type="ECO:0008006" key="17">
    <source>
        <dbReference type="Google" id="ProtNLM"/>
    </source>
</evidence>
<feature type="region of interest" description="Disordered" evidence="11">
    <location>
        <begin position="1032"/>
        <end position="1099"/>
    </location>
</feature>
<dbReference type="InterPro" id="IPR027359">
    <property type="entry name" value="Volt_channel_dom_sf"/>
</dbReference>
<dbReference type="InterPro" id="IPR003937">
    <property type="entry name" value="K_chnl_volt-dep_KCNQ"/>
</dbReference>
<dbReference type="PRINTS" id="PR01459">
    <property type="entry name" value="KCNQCHANNEL"/>
</dbReference>
<feature type="transmembrane region" description="Helical" evidence="12">
    <location>
        <begin position="306"/>
        <end position="328"/>
    </location>
</feature>
<feature type="region of interest" description="Disordered" evidence="11">
    <location>
        <begin position="622"/>
        <end position="659"/>
    </location>
</feature>
<feature type="region of interest" description="Disordered" evidence="11">
    <location>
        <begin position="1"/>
        <end position="95"/>
    </location>
</feature>
<dbReference type="InterPro" id="IPR005821">
    <property type="entry name" value="Ion_trans_dom"/>
</dbReference>
<keyword evidence="16" id="KW-1185">Reference proteome</keyword>
<reference evidence="15" key="2">
    <citation type="submission" date="2025-05" db="UniProtKB">
        <authorList>
            <consortium name="EnsemblMetazoa"/>
        </authorList>
    </citation>
    <scope>IDENTIFICATION</scope>
    <source>
        <strain evidence="15">Foshan</strain>
    </source>
</reference>
<evidence type="ECO:0000256" key="7">
    <source>
        <dbReference type="ARBA" id="ARBA00023065"/>
    </source>
</evidence>
<dbReference type="PRINTS" id="PR00169">
    <property type="entry name" value="KCHANNEL"/>
</dbReference>
<feature type="region of interest" description="Disordered" evidence="11">
    <location>
        <begin position="954"/>
        <end position="981"/>
    </location>
</feature>
<dbReference type="PANTHER" id="PTHR47735:SF9">
    <property type="entry name" value="POTASSIUM VOLTAGE-GATED CHANNEL SUBFAMILY KQT MEMBER 4-LIKE ISOFORM X1"/>
    <property type="match status" value="1"/>
</dbReference>
<evidence type="ECO:0000259" key="13">
    <source>
        <dbReference type="Pfam" id="PF00520"/>
    </source>
</evidence>
<comment type="subcellular location">
    <subcellularLocation>
        <location evidence="1">Cell membrane</location>
        <topology evidence="1">Multi-pass membrane protein</topology>
    </subcellularLocation>
</comment>
<dbReference type="Pfam" id="PF03520">
    <property type="entry name" value="KCNQ_channel"/>
    <property type="match status" value="1"/>
</dbReference>
<feature type="domain" description="Ion transport" evidence="13">
    <location>
        <begin position="306"/>
        <end position="537"/>
    </location>
</feature>
<dbReference type="SUPFAM" id="SSF81324">
    <property type="entry name" value="Voltage-gated potassium channels"/>
    <property type="match status" value="1"/>
</dbReference>
<evidence type="ECO:0000259" key="14">
    <source>
        <dbReference type="Pfam" id="PF03520"/>
    </source>
</evidence>
<proteinExistence type="predicted"/>
<protein>
    <recommendedName>
        <fullName evidence="17">Potassium voltage-gated channel subfamily protein kqt member 4</fullName>
    </recommendedName>
</protein>
<feature type="domain" description="Potassium channel voltage dependent KCNQ C-terminal" evidence="14">
    <location>
        <begin position="679"/>
        <end position="789"/>
    </location>
</feature>
<evidence type="ECO:0000256" key="1">
    <source>
        <dbReference type="ARBA" id="ARBA00004651"/>
    </source>
</evidence>
<dbReference type="EnsemblMetazoa" id="AALFPA23_017600.R25752">
    <property type="protein sequence ID" value="AALFPA23_017600.P25752"/>
    <property type="gene ID" value="AALFPA23_017600"/>
</dbReference>
<keyword evidence="4 12" id="KW-0812">Transmembrane</keyword>
<keyword evidence="8 12" id="KW-0472">Membrane</keyword>
<dbReference type="Gene3D" id="1.20.120.350">
    <property type="entry name" value="Voltage-gated potassium channels. Chain C"/>
    <property type="match status" value="1"/>
</dbReference>